<evidence type="ECO:0000256" key="8">
    <source>
        <dbReference type="SAM" id="Phobius"/>
    </source>
</evidence>
<dbReference type="AlphaFoldDB" id="A0A5R8Y3W0"/>
<evidence type="ECO:0000256" key="7">
    <source>
        <dbReference type="SAM" id="Coils"/>
    </source>
</evidence>
<feature type="coiled-coil region" evidence="7">
    <location>
        <begin position="184"/>
        <end position="211"/>
    </location>
</feature>
<dbReference type="InterPro" id="IPR036097">
    <property type="entry name" value="HisK_dim/P_sf"/>
</dbReference>
<keyword evidence="8" id="KW-0812">Transmembrane</keyword>
<keyword evidence="6" id="KW-0902">Two-component regulatory system</keyword>
<keyword evidence="7" id="KW-0175">Coiled coil</keyword>
<evidence type="ECO:0000259" key="9">
    <source>
        <dbReference type="PROSITE" id="PS50109"/>
    </source>
</evidence>
<evidence type="ECO:0000256" key="1">
    <source>
        <dbReference type="ARBA" id="ARBA00000085"/>
    </source>
</evidence>
<dbReference type="CDD" id="cd00082">
    <property type="entry name" value="HisKA"/>
    <property type="match status" value="1"/>
</dbReference>
<reference evidence="10 11" key="1">
    <citation type="submission" date="2019-05" db="EMBL/GenBank/DDBJ databases">
        <title>Arcobacter sp. nov., isolated from sea sediment.</title>
        <authorList>
            <person name="Kim W."/>
        </authorList>
    </citation>
    <scope>NUCLEOTIDE SEQUENCE [LARGE SCALE GENOMIC DNA]</scope>
    <source>
        <strain evidence="10 11">CAU 1517</strain>
    </source>
</reference>
<dbReference type="Pfam" id="PF02518">
    <property type="entry name" value="HATPase_c"/>
    <property type="match status" value="1"/>
</dbReference>
<dbReference type="GO" id="GO:0004721">
    <property type="term" value="F:phosphoprotein phosphatase activity"/>
    <property type="evidence" value="ECO:0007669"/>
    <property type="project" value="TreeGrafter"/>
</dbReference>
<accession>A0A5R8Y3W0</accession>
<dbReference type="InterPro" id="IPR050351">
    <property type="entry name" value="BphY/WalK/GraS-like"/>
</dbReference>
<dbReference type="InterPro" id="IPR036890">
    <property type="entry name" value="HATPase_C_sf"/>
</dbReference>
<dbReference type="InterPro" id="IPR003661">
    <property type="entry name" value="HisK_dim/P_dom"/>
</dbReference>
<comment type="caution">
    <text evidence="10">The sequence shown here is derived from an EMBL/GenBank/DDBJ whole genome shotgun (WGS) entry which is preliminary data.</text>
</comment>
<evidence type="ECO:0000256" key="5">
    <source>
        <dbReference type="ARBA" id="ARBA00022777"/>
    </source>
</evidence>
<keyword evidence="8" id="KW-0472">Membrane</keyword>
<evidence type="ECO:0000313" key="10">
    <source>
        <dbReference type="EMBL" id="TLP40756.1"/>
    </source>
</evidence>
<dbReference type="Gene3D" id="3.30.565.10">
    <property type="entry name" value="Histidine kinase-like ATPase, C-terminal domain"/>
    <property type="match status" value="1"/>
</dbReference>
<evidence type="ECO:0000256" key="4">
    <source>
        <dbReference type="ARBA" id="ARBA00022679"/>
    </source>
</evidence>
<protein>
    <recommendedName>
        <fullName evidence="2">histidine kinase</fullName>
        <ecNumber evidence="2">2.7.13.3</ecNumber>
    </recommendedName>
</protein>
<dbReference type="GO" id="GO:0000155">
    <property type="term" value="F:phosphorelay sensor kinase activity"/>
    <property type="evidence" value="ECO:0007669"/>
    <property type="project" value="InterPro"/>
</dbReference>
<name>A0A5R8Y3W0_9BACT</name>
<keyword evidence="11" id="KW-1185">Reference proteome</keyword>
<dbReference type="SUPFAM" id="SSF47384">
    <property type="entry name" value="Homodimeric domain of signal transducing histidine kinase"/>
    <property type="match status" value="1"/>
</dbReference>
<feature type="domain" description="Histidine kinase" evidence="9">
    <location>
        <begin position="175"/>
        <end position="377"/>
    </location>
</feature>
<sequence length="377" mass="44017">MKELVNKNHLIKLSISYALVIVILIFIPTYFYTKSEIKNYTLNQENLVKQHGLNIQRAIYDFTNSKNDIFYFPKSFNINAYIYNIDNKIIYASSNKEISHDKSFIIKKFTLNKNRLNAKTLVISKKLNLNEIYLKISILVLSIGLFTFISAYLILKQTVTPYKKANKYLDRFFNDAMHELKTPLGILQLNLELLEDKYEDSKEVKRSLNAVKNLQLTYEDIEYLMKQNIVSYTKENFDFSIFLKQRIDIFKGLAHSKNISINENIDDNINININRIELQRVIDNTLSNAIKYSNESSQINITLRKNTQNQTLFSVEDFGKGIKDTSKIFHRYHREETIQGGFGIGLNIVKNICDKNLIQIDIKTKLNVGTNFTYKFS</sequence>
<dbReference type="RefSeq" id="WP_138151125.1">
    <property type="nucleotide sequence ID" value="NZ_VANU01000001.1"/>
</dbReference>
<dbReference type="Proteomes" id="UP000308901">
    <property type="component" value="Unassembled WGS sequence"/>
</dbReference>
<dbReference type="OrthoDB" id="9761634at2"/>
<dbReference type="EMBL" id="VANU01000001">
    <property type="protein sequence ID" value="TLP40756.1"/>
    <property type="molecule type" value="Genomic_DNA"/>
</dbReference>
<dbReference type="InterPro" id="IPR005467">
    <property type="entry name" value="His_kinase_dom"/>
</dbReference>
<dbReference type="Pfam" id="PF00512">
    <property type="entry name" value="HisKA"/>
    <property type="match status" value="1"/>
</dbReference>
<dbReference type="Gene3D" id="1.10.287.130">
    <property type="match status" value="1"/>
</dbReference>
<keyword evidence="5 10" id="KW-0418">Kinase</keyword>
<feature type="transmembrane region" description="Helical" evidence="8">
    <location>
        <begin position="15"/>
        <end position="33"/>
    </location>
</feature>
<dbReference type="SMART" id="SM00388">
    <property type="entry name" value="HisKA"/>
    <property type="match status" value="1"/>
</dbReference>
<dbReference type="SMART" id="SM00387">
    <property type="entry name" value="HATPase_c"/>
    <property type="match status" value="1"/>
</dbReference>
<evidence type="ECO:0000256" key="3">
    <source>
        <dbReference type="ARBA" id="ARBA00022553"/>
    </source>
</evidence>
<proteinExistence type="predicted"/>
<evidence type="ECO:0000256" key="2">
    <source>
        <dbReference type="ARBA" id="ARBA00012438"/>
    </source>
</evidence>
<feature type="transmembrane region" description="Helical" evidence="8">
    <location>
        <begin position="132"/>
        <end position="155"/>
    </location>
</feature>
<dbReference type="SUPFAM" id="SSF55874">
    <property type="entry name" value="ATPase domain of HSP90 chaperone/DNA topoisomerase II/histidine kinase"/>
    <property type="match status" value="1"/>
</dbReference>
<keyword evidence="3" id="KW-0597">Phosphoprotein</keyword>
<dbReference type="EC" id="2.7.13.3" evidence="2"/>
<keyword evidence="8" id="KW-1133">Transmembrane helix</keyword>
<dbReference type="PROSITE" id="PS50109">
    <property type="entry name" value="HIS_KIN"/>
    <property type="match status" value="1"/>
</dbReference>
<keyword evidence="4" id="KW-0808">Transferase</keyword>
<dbReference type="PANTHER" id="PTHR45453">
    <property type="entry name" value="PHOSPHATE REGULON SENSOR PROTEIN PHOR"/>
    <property type="match status" value="1"/>
</dbReference>
<dbReference type="GO" id="GO:0005886">
    <property type="term" value="C:plasma membrane"/>
    <property type="evidence" value="ECO:0007669"/>
    <property type="project" value="TreeGrafter"/>
</dbReference>
<dbReference type="GO" id="GO:0016036">
    <property type="term" value="P:cellular response to phosphate starvation"/>
    <property type="evidence" value="ECO:0007669"/>
    <property type="project" value="TreeGrafter"/>
</dbReference>
<evidence type="ECO:0000256" key="6">
    <source>
        <dbReference type="ARBA" id="ARBA00023012"/>
    </source>
</evidence>
<dbReference type="InterPro" id="IPR003594">
    <property type="entry name" value="HATPase_dom"/>
</dbReference>
<dbReference type="PANTHER" id="PTHR45453:SF1">
    <property type="entry name" value="PHOSPHATE REGULON SENSOR PROTEIN PHOR"/>
    <property type="match status" value="1"/>
</dbReference>
<organism evidence="10 11">
    <name type="scientific">Arcobacter arenosus</name>
    <dbReference type="NCBI Taxonomy" id="2576037"/>
    <lineage>
        <taxon>Bacteria</taxon>
        <taxon>Pseudomonadati</taxon>
        <taxon>Campylobacterota</taxon>
        <taxon>Epsilonproteobacteria</taxon>
        <taxon>Campylobacterales</taxon>
        <taxon>Arcobacteraceae</taxon>
        <taxon>Arcobacter</taxon>
    </lineage>
</organism>
<evidence type="ECO:0000313" key="11">
    <source>
        <dbReference type="Proteomes" id="UP000308901"/>
    </source>
</evidence>
<gene>
    <name evidence="10" type="ORF">FDK22_01705</name>
</gene>
<comment type="catalytic activity">
    <reaction evidence="1">
        <text>ATP + protein L-histidine = ADP + protein N-phospho-L-histidine.</text>
        <dbReference type="EC" id="2.7.13.3"/>
    </reaction>
</comment>